<evidence type="ECO:0000313" key="4">
    <source>
        <dbReference type="Proteomes" id="UP000091967"/>
    </source>
</evidence>
<name>A0A1B8A639_FUSPO</name>
<dbReference type="Proteomes" id="UP000091967">
    <property type="component" value="Unassembled WGS sequence"/>
</dbReference>
<dbReference type="SUPFAM" id="SSF51197">
    <property type="entry name" value="Clavaminate synthase-like"/>
    <property type="match status" value="1"/>
</dbReference>
<proteinExistence type="predicted"/>
<keyword evidence="1" id="KW-0175">Coiled coil</keyword>
<evidence type="ECO:0000256" key="2">
    <source>
        <dbReference type="SAM" id="MobiDB-lite"/>
    </source>
</evidence>
<gene>
    <name evidence="3" type="ORF">FPOA_13343</name>
</gene>
<feature type="region of interest" description="Disordered" evidence="2">
    <location>
        <begin position="417"/>
        <end position="454"/>
    </location>
</feature>
<comment type="caution">
    <text evidence="3">The sequence shown here is derived from an EMBL/GenBank/DDBJ whole genome shotgun (WGS) entry which is preliminary data.</text>
</comment>
<accession>A0A1B8A639</accession>
<dbReference type="EMBL" id="LYXU01000120">
    <property type="protein sequence ID" value="OBS15932.1"/>
    <property type="molecule type" value="Genomic_DNA"/>
</dbReference>
<evidence type="ECO:0000256" key="1">
    <source>
        <dbReference type="SAM" id="Coils"/>
    </source>
</evidence>
<keyword evidence="4" id="KW-1185">Reference proteome</keyword>
<feature type="compositionally biased region" description="Basic and acidic residues" evidence="2">
    <location>
        <begin position="417"/>
        <end position="426"/>
    </location>
</feature>
<dbReference type="OMA" id="VEWEIAV"/>
<sequence length="454" mass="52164">MEVTPEQWVAWYDSVPENRCPGCGKIIRDRRKHLYICAKDCIPTKPNRCQKAAVGTYLKRLNEVVKDEIEKLKKKLQALDRTTREYADSTAMLDSLRSVTLGKPITKDHYMQKDRKKSSDEFIFCSREEAMDILTQGPPLLPIIIPPAPMTEEDCNLFIRARNMITAMIANTKWVDVYDSGKKLHNRIPEKMTGFHAVDRFYSDDQPSINALNNRIYKEGDNHWMGSIPGYGMIRWVVEQTKGEGVDLTSFAAALRVWLLASRGADTHWHVDHNGVTTSILLWMGSKLWLVSCDPSGKKLQDFAVTKECPQNPSVILLAEGYELIQPPMTIHSVHTCQRSLAECNMYPDSRTMPTILKQTRLELEHDHITNDDHHKDLGQVLDRLMVEWEIAVKMNQAEAWPEEEYLGEAKRDELWIEKKMKDSSPHPRATTGNSQGSKRGPSEPNLRRRKRRK</sequence>
<reference evidence="3 4" key="1">
    <citation type="submission" date="2016-06" db="EMBL/GenBank/DDBJ databases">
        <title>Living apart together: crosstalk between the core and supernumerary genomes in a fungal plant pathogen.</title>
        <authorList>
            <person name="Vanheule A."/>
            <person name="Audenaert K."/>
            <person name="Warris S."/>
            <person name="Van De Geest H."/>
            <person name="Schijlen E."/>
            <person name="Hofte M."/>
            <person name="De Saeger S."/>
            <person name="Haesaert G."/>
            <person name="Waalwijk C."/>
            <person name="Van Der Lee T."/>
        </authorList>
    </citation>
    <scope>NUCLEOTIDE SEQUENCE [LARGE SCALE GENOMIC DNA]</scope>
    <source>
        <strain evidence="3 4">2516</strain>
    </source>
</reference>
<protein>
    <recommendedName>
        <fullName evidence="5">JmjC domain-containing protein</fullName>
    </recommendedName>
</protein>
<evidence type="ECO:0008006" key="5">
    <source>
        <dbReference type="Google" id="ProtNLM"/>
    </source>
</evidence>
<evidence type="ECO:0000313" key="3">
    <source>
        <dbReference type="EMBL" id="OBS15932.1"/>
    </source>
</evidence>
<feature type="coiled-coil region" evidence="1">
    <location>
        <begin position="58"/>
        <end position="89"/>
    </location>
</feature>
<organism evidence="3 4">
    <name type="scientific">Fusarium poae</name>
    <dbReference type="NCBI Taxonomy" id="36050"/>
    <lineage>
        <taxon>Eukaryota</taxon>
        <taxon>Fungi</taxon>
        <taxon>Dikarya</taxon>
        <taxon>Ascomycota</taxon>
        <taxon>Pezizomycotina</taxon>
        <taxon>Sordariomycetes</taxon>
        <taxon>Hypocreomycetidae</taxon>
        <taxon>Hypocreales</taxon>
        <taxon>Nectriaceae</taxon>
        <taxon>Fusarium</taxon>
    </lineage>
</organism>
<dbReference type="AlphaFoldDB" id="A0A1B8A639"/>